<feature type="non-terminal residue" evidence="1">
    <location>
        <position position="1"/>
    </location>
</feature>
<keyword evidence="1" id="KW-0378">Hydrolase</keyword>
<dbReference type="EMBL" id="ML212970">
    <property type="protein sequence ID" value="TFK77943.1"/>
    <property type="molecule type" value="Genomic_DNA"/>
</dbReference>
<name>A0A5C3NWQ7_9APHY</name>
<dbReference type="Proteomes" id="UP000308197">
    <property type="component" value="Unassembled WGS sequence"/>
</dbReference>
<protein>
    <submittedName>
        <fullName evidence="1">Glycoside hydrolase family 3 protein</fullName>
    </submittedName>
</protein>
<evidence type="ECO:0000313" key="1">
    <source>
        <dbReference type="EMBL" id="TFK77943.1"/>
    </source>
</evidence>
<gene>
    <name evidence="1" type="ORF">K466DRAFT_592956</name>
</gene>
<accession>A0A5C3NWQ7</accession>
<reference evidence="1 2" key="1">
    <citation type="journal article" date="2019" name="Nat. Ecol. Evol.">
        <title>Megaphylogeny resolves global patterns of mushroom evolution.</title>
        <authorList>
            <person name="Varga T."/>
            <person name="Krizsan K."/>
            <person name="Foldi C."/>
            <person name="Dima B."/>
            <person name="Sanchez-Garcia M."/>
            <person name="Sanchez-Ramirez S."/>
            <person name="Szollosi G.J."/>
            <person name="Szarkandi J.G."/>
            <person name="Papp V."/>
            <person name="Albert L."/>
            <person name="Andreopoulos W."/>
            <person name="Angelini C."/>
            <person name="Antonin V."/>
            <person name="Barry K.W."/>
            <person name="Bougher N.L."/>
            <person name="Buchanan P."/>
            <person name="Buyck B."/>
            <person name="Bense V."/>
            <person name="Catcheside P."/>
            <person name="Chovatia M."/>
            <person name="Cooper J."/>
            <person name="Damon W."/>
            <person name="Desjardin D."/>
            <person name="Finy P."/>
            <person name="Geml J."/>
            <person name="Haridas S."/>
            <person name="Hughes K."/>
            <person name="Justo A."/>
            <person name="Karasinski D."/>
            <person name="Kautmanova I."/>
            <person name="Kiss B."/>
            <person name="Kocsube S."/>
            <person name="Kotiranta H."/>
            <person name="LaButti K.M."/>
            <person name="Lechner B.E."/>
            <person name="Liimatainen K."/>
            <person name="Lipzen A."/>
            <person name="Lukacs Z."/>
            <person name="Mihaltcheva S."/>
            <person name="Morgado L.N."/>
            <person name="Niskanen T."/>
            <person name="Noordeloos M.E."/>
            <person name="Ohm R.A."/>
            <person name="Ortiz-Santana B."/>
            <person name="Ovrebo C."/>
            <person name="Racz N."/>
            <person name="Riley R."/>
            <person name="Savchenko A."/>
            <person name="Shiryaev A."/>
            <person name="Soop K."/>
            <person name="Spirin V."/>
            <person name="Szebenyi C."/>
            <person name="Tomsovsky M."/>
            <person name="Tulloss R.E."/>
            <person name="Uehling J."/>
            <person name="Grigoriev I.V."/>
            <person name="Vagvolgyi C."/>
            <person name="Papp T."/>
            <person name="Martin F.M."/>
            <person name="Miettinen O."/>
            <person name="Hibbett D.S."/>
            <person name="Nagy L.G."/>
        </authorList>
    </citation>
    <scope>NUCLEOTIDE SEQUENCE [LARGE SCALE GENOMIC DNA]</scope>
    <source>
        <strain evidence="1 2">HHB13444</strain>
    </source>
</reference>
<keyword evidence="2" id="KW-1185">Reference proteome</keyword>
<evidence type="ECO:0000313" key="2">
    <source>
        <dbReference type="Proteomes" id="UP000308197"/>
    </source>
</evidence>
<proteinExistence type="predicted"/>
<dbReference type="GO" id="GO:0016787">
    <property type="term" value="F:hydrolase activity"/>
    <property type="evidence" value="ECO:0007669"/>
    <property type="project" value="UniProtKB-KW"/>
</dbReference>
<dbReference type="InParanoid" id="A0A5C3NWQ7"/>
<organism evidence="1 2">
    <name type="scientific">Polyporus arcularius HHB13444</name>
    <dbReference type="NCBI Taxonomy" id="1314778"/>
    <lineage>
        <taxon>Eukaryota</taxon>
        <taxon>Fungi</taxon>
        <taxon>Dikarya</taxon>
        <taxon>Basidiomycota</taxon>
        <taxon>Agaricomycotina</taxon>
        <taxon>Agaricomycetes</taxon>
        <taxon>Polyporales</taxon>
        <taxon>Polyporaceae</taxon>
        <taxon>Polyporus</taxon>
    </lineage>
</organism>
<dbReference type="AlphaFoldDB" id="A0A5C3NWQ7"/>
<sequence>VPPSDFAKASISDVVEQLTTDEAILLAAALASGTHTLALVSQSLQSMSPTVPTVLAVTTSS</sequence>